<reference evidence="1" key="1">
    <citation type="submission" date="2021-09" db="EMBL/GenBank/DDBJ databases">
        <title>Isolation and characterization of 3-chlorobenzoate degrading bacteria from soils in Shizuoka.</title>
        <authorList>
            <person name="Ifat A."/>
            <person name="Ogawa N."/>
            <person name="Kimbara K."/>
            <person name="Moriuchi R."/>
            <person name="Dohra H."/>
            <person name="Shintani M."/>
        </authorList>
    </citation>
    <scope>NUCLEOTIDE SEQUENCE</scope>
    <source>
        <strain evidence="1">19CS2-2</strain>
    </source>
</reference>
<accession>A0ACB5R6J1</accession>
<comment type="caution">
    <text evidence="1">The sequence shown here is derived from an EMBL/GenBank/DDBJ whole genome shotgun (WGS) entry which is preliminary data.</text>
</comment>
<dbReference type="Proteomes" id="UP001055013">
    <property type="component" value="Unassembled WGS sequence"/>
</dbReference>
<gene>
    <name evidence="1" type="ORF">CBA19CS22_39810</name>
</gene>
<organism evidence="1 2">
    <name type="scientific">Caballeronia novacaledonica</name>
    <dbReference type="NCBI Taxonomy" id="1544861"/>
    <lineage>
        <taxon>Bacteria</taxon>
        <taxon>Pseudomonadati</taxon>
        <taxon>Pseudomonadota</taxon>
        <taxon>Betaproteobacteria</taxon>
        <taxon>Burkholderiales</taxon>
        <taxon>Burkholderiaceae</taxon>
        <taxon>Caballeronia</taxon>
    </lineage>
</organism>
<name>A0ACB5R6J1_9BURK</name>
<sequence>MRRAARASARAPRVAGSGGLYGERFISFPQSFDARSAIDRVFVEAGVTRDLVIEAQLSQAIVAPVAKRAGVALIDPVTAAYARQRVAVKPFAPAVEDHFLS</sequence>
<evidence type="ECO:0000313" key="1">
    <source>
        <dbReference type="EMBL" id="GJH22826.1"/>
    </source>
</evidence>
<proteinExistence type="predicted"/>
<protein>
    <submittedName>
        <fullName evidence="1">Uncharacterized protein</fullName>
    </submittedName>
</protein>
<evidence type="ECO:0000313" key="2">
    <source>
        <dbReference type="Proteomes" id="UP001055013"/>
    </source>
</evidence>
<keyword evidence="2" id="KW-1185">Reference proteome</keyword>
<dbReference type="EMBL" id="BPUR01000057">
    <property type="protein sequence ID" value="GJH22826.1"/>
    <property type="molecule type" value="Genomic_DNA"/>
</dbReference>